<organism evidence="2 3">
    <name type="scientific">Candidatus Nomurabacteria bacterium GW2011_GWB1_43_7</name>
    <dbReference type="NCBI Taxonomy" id="1618747"/>
    <lineage>
        <taxon>Bacteria</taxon>
        <taxon>Candidatus Nomuraibacteriota</taxon>
    </lineage>
</organism>
<gene>
    <name evidence="2" type="ORF">UW02_C0026G0002</name>
</gene>
<name>A0A0G1F8J6_9BACT</name>
<evidence type="ECO:0000313" key="2">
    <source>
        <dbReference type="EMBL" id="KKT18606.1"/>
    </source>
</evidence>
<evidence type="ECO:0000256" key="1">
    <source>
        <dbReference type="SAM" id="MobiDB-lite"/>
    </source>
</evidence>
<feature type="region of interest" description="Disordered" evidence="1">
    <location>
        <begin position="20"/>
        <end position="51"/>
    </location>
</feature>
<dbReference type="AlphaFoldDB" id="A0A0G1F8J6"/>
<proteinExistence type="predicted"/>
<comment type="caution">
    <text evidence="2">The sequence shown here is derived from an EMBL/GenBank/DDBJ whole genome shotgun (WGS) entry which is preliminary data.</text>
</comment>
<accession>A0A0G1F8J6</accession>
<protein>
    <submittedName>
        <fullName evidence="2">Uncharacterized protein</fullName>
    </submittedName>
</protein>
<dbReference type="Proteomes" id="UP000034751">
    <property type="component" value="Unassembled WGS sequence"/>
</dbReference>
<reference evidence="2 3" key="1">
    <citation type="journal article" date="2015" name="Nature">
        <title>rRNA introns, odd ribosomes, and small enigmatic genomes across a large radiation of phyla.</title>
        <authorList>
            <person name="Brown C.T."/>
            <person name="Hug L.A."/>
            <person name="Thomas B.C."/>
            <person name="Sharon I."/>
            <person name="Castelle C.J."/>
            <person name="Singh A."/>
            <person name="Wilkins M.J."/>
            <person name="Williams K.H."/>
            <person name="Banfield J.F."/>
        </authorList>
    </citation>
    <scope>NUCLEOTIDE SEQUENCE [LARGE SCALE GENOMIC DNA]</scope>
</reference>
<dbReference type="EMBL" id="LCGS01000026">
    <property type="protein sequence ID" value="KKT18606.1"/>
    <property type="molecule type" value="Genomic_DNA"/>
</dbReference>
<feature type="compositionally biased region" description="Low complexity" evidence="1">
    <location>
        <begin position="38"/>
        <end position="51"/>
    </location>
</feature>
<evidence type="ECO:0000313" key="3">
    <source>
        <dbReference type="Proteomes" id="UP000034751"/>
    </source>
</evidence>
<sequence>MIAIVAVLVVGGVAYYAGKSSAPAPQDTFESDYQPQGNQNNTNNTSNTNSNITDTSLSAFLPKEGDNLEIGTKHHINFSKVFQVSDYHSLLHIFGVVNSQGKEMGTICPEFEIVDEYRFDWIAGNLTNSCSGTSNTSIRLPLGKYQIIFTELDSNGNKTRTTKSGWFNLVTSTATYTYKNHGFTMELPSGYIPFEEKSEGGPSVSITLPNYNHLTYWTDASWWAKYNLPEYSFYREETVGVTKFKVYLTLSKQVIYWFQQGNVGYEFSGQPQRGDPTELLKTFRFIGWN</sequence>